<evidence type="ECO:0000313" key="3">
    <source>
        <dbReference type="Proteomes" id="UP000265366"/>
    </source>
</evidence>
<accession>A0A3A1P3V5</accession>
<dbReference type="PANTHER" id="PTHR37691">
    <property type="entry name" value="BLR3518 PROTEIN"/>
    <property type="match status" value="1"/>
</dbReference>
<keyword evidence="3" id="KW-1185">Reference proteome</keyword>
<reference evidence="2 3" key="1">
    <citation type="submission" date="2018-08" db="EMBL/GenBank/DDBJ databases">
        <title>Erythrobacter zhengii sp.nov., a bacterium isolated from deep-sea sediment.</title>
        <authorList>
            <person name="Fang C."/>
            <person name="Wu Y.-H."/>
            <person name="Sun C."/>
            <person name="Wang H."/>
            <person name="Cheng H."/>
            <person name="Meng F.-X."/>
            <person name="Wang C.-S."/>
            <person name="Xu X.-W."/>
        </authorList>
    </citation>
    <scope>NUCLEOTIDE SEQUENCE [LARGE SCALE GENOMIC DNA]</scope>
    <source>
        <strain evidence="2 3">CCTCC AB 2015396</strain>
    </source>
</reference>
<gene>
    <name evidence="2" type="ORF">D2V17_09665</name>
</gene>
<sequence>MRNPIIALAAALMLAAPAMAQDEPPRQYGPIFSDFGSWREVQSGQTLDVSQQFKAIFDTIPGARDGEPNVRFESAARYMNLLAAHGVPRENLHVVIVVHGPAVWDVTTDEAYHRKSHGEGNPSRAMVQAMLAAGVQFYVCGQSALGQGVSNEDLLPGVTMALSQTVATSVLHQQGYENIP</sequence>
<dbReference type="AlphaFoldDB" id="A0A3A1P3V5"/>
<dbReference type="EMBL" id="QXFM01000088">
    <property type="protein sequence ID" value="RIV86265.1"/>
    <property type="molecule type" value="Genomic_DNA"/>
</dbReference>
<dbReference type="InterPro" id="IPR027396">
    <property type="entry name" value="DsrEFH-like"/>
</dbReference>
<dbReference type="Proteomes" id="UP000265366">
    <property type="component" value="Unassembled WGS sequence"/>
</dbReference>
<name>A0A3A1P3V5_9SPHN</name>
<dbReference type="PANTHER" id="PTHR37691:SF1">
    <property type="entry name" value="BLR3518 PROTEIN"/>
    <property type="match status" value="1"/>
</dbReference>
<dbReference type="RefSeq" id="WP_119592770.1">
    <property type="nucleotide sequence ID" value="NZ_QXFM01000088.1"/>
</dbReference>
<dbReference type="Pfam" id="PF02635">
    <property type="entry name" value="DsrE"/>
    <property type="match status" value="1"/>
</dbReference>
<proteinExistence type="predicted"/>
<dbReference type="OrthoDB" id="7206705at2"/>
<feature type="signal peptide" evidence="1">
    <location>
        <begin position="1"/>
        <end position="20"/>
    </location>
</feature>
<dbReference type="InterPro" id="IPR003787">
    <property type="entry name" value="Sulphur_relay_DsrE/F-like"/>
</dbReference>
<protein>
    <submittedName>
        <fullName evidence="2">Uncharacterized protein</fullName>
    </submittedName>
</protein>
<comment type="caution">
    <text evidence="2">The sequence shown here is derived from an EMBL/GenBank/DDBJ whole genome shotgun (WGS) entry which is preliminary data.</text>
</comment>
<dbReference type="Gene3D" id="3.40.1260.10">
    <property type="entry name" value="DsrEFH-like"/>
    <property type="match status" value="1"/>
</dbReference>
<evidence type="ECO:0000313" key="2">
    <source>
        <dbReference type="EMBL" id="RIV86265.1"/>
    </source>
</evidence>
<organism evidence="2 3">
    <name type="scientific">Aurantiacibacter xanthus</name>
    <dbReference type="NCBI Taxonomy" id="1784712"/>
    <lineage>
        <taxon>Bacteria</taxon>
        <taxon>Pseudomonadati</taxon>
        <taxon>Pseudomonadota</taxon>
        <taxon>Alphaproteobacteria</taxon>
        <taxon>Sphingomonadales</taxon>
        <taxon>Erythrobacteraceae</taxon>
        <taxon>Aurantiacibacter</taxon>
    </lineage>
</organism>
<feature type="chain" id="PRO_5017249337" evidence="1">
    <location>
        <begin position="21"/>
        <end position="180"/>
    </location>
</feature>
<dbReference type="SUPFAM" id="SSF75169">
    <property type="entry name" value="DsrEFH-like"/>
    <property type="match status" value="1"/>
</dbReference>
<keyword evidence="1" id="KW-0732">Signal</keyword>
<evidence type="ECO:0000256" key="1">
    <source>
        <dbReference type="SAM" id="SignalP"/>
    </source>
</evidence>